<organism evidence="1 2">
    <name type="scientific">Photobacterium aphoticum</name>
    <dbReference type="NCBI Taxonomy" id="754436"/>
    <lineage>
        <taxon>Bacteria</taxon>
        <taxon>Pseudomonadati</taxon>
        <taxon>Pseudomonadota</taxon>
        <taxon>Gammaproteobacteria</taxon>
        <taxon>Vibrionales</taxon>
        <taxon>Vibrionaceae</taxon>
        <taxon>Photobacterium</taxon>
    </lineage>
</organism>
<gene>
    <name evidence="1" type="ORF">JCM19237_6558</name>
</gene>
<protein>
    <submittedName>
        <fullName evidence="1">Uncharacterized protein</fullName>
    </submittedName>
</protein>
<dbReference type="AlphaFoldDB" id="A0A090QPB3"/>
<dbReference type="InterPro" id="IPR036844">
    <property type="entry name" value="Hint_dom_sf"/>
</dbReference>
<proteinExistence type="predicted"/>
<dbReference type="EMBL" id="BBMN01000002">
    <property type="protein sequence ID" value="GAL03664.1"/>
    <property type="molecule type" value="Genomic_DNA"/>
</dbReference>
<evidence type="ECO:0000313" key="2">
    <source>
        <dbReference type="Proteomes" id="UP000029227"/>
    </source>
</evidence>
<dbReference type="Proteomes" id="UP000029227">
    <property type="component" value="Unassembled WGS sequence"/>
</dbReference>
<comment type="caution">
    <text evidence="1">The sequence shown here is derived from an EMBL/GenBank/DDBJ whole genome shotgun (WGS) entry which is preliminary data.</text>
</comment>
<sequence length="119" mass="13171">MKLVDGKSFTVAPEQTFYLSEQGWVKATDVKAGDALRISPSGTTAVLDVTRKLTHSTRYSLEIPNTHTFFVGKDKQLIDRIALDNSQLYAPVLQAMTPSTVQQLDRMASKAQMPLDSLK</sequence>
<reference evidence="1 2" key="1">
    <citation type="journal article" date="2014" name="Genome Announc.">
        <title>Draft Genome Sequences of Two Vibrionaceae Species, Vibrio ponticus C121 and Photobacterium aphoticum C119, Isolated as Coral Reef Microbiota.</title>
        <authorList>
            <person name="Al-saari N."/>
            <person name="Meirelles P.M."/>
            <person name="Mino S."/>
            <person name="Suda W."/>
            <person name="Oshima K."/>
            <person name="Hattori M."/>
            <person name="Ohkuma M."/>
            <person name="Thompson F.L."/>
            <person name="Gomez-Gil B."/>
            <person name="Sawabe T."/>
            <person name="Sawabe T."/>
        </authorList>
    </citation>
    <scope>NUCLEOTIDE SEQUENCE [LARGE SCALE GENOMIC DNA]</scope>
    <source>
        <strain evidence="1 2">JCM 19237</strain>
    </source>
</reference>
<evidence type="ECO:0000313" key="1">
    <source>
        <dbReference type="EMBL" id="GAL03664.1"/>
    </source>
</evidence>
<dbReference type="STRING" id="754436.JCM19237_6558"/>
<dbReference type="eggNOG" id="COG1372">
    <property type="taxonomic scope" value="Bacteria"/>
</dbReference>
<dbReference type="Gene3D" id="2.170.16.10">
    <property type="entry name" value="Hedgehog/Intein (Hint) domain"/>
    <property type="match status" value="1"/>
</dbReference>
<dbReference type="SUPFAM" id="SSF51294">
    <property type="entry name" value="Hedgehog/intein (Hint) domain"/>
    <property type="match status" value="1"/>
</dbReference>
<accession>A0A090QPB3</accession>
<name>A0A090QPB3_9GAMM</name>